<keyword evidence="1" id="KW-0472">Membrane</keyword>
<keyword evidence="1" id="KW-0812">Transmembrane</keyword>
<feature type="transmembrane region" description="Helical" evidence="1">
    <location>
        <begin position="15"/>
        <end position="36"/>
    </location>
</feature>
<evidence type="ECO:0008006" key="4">
    <source>
        <dbReference type="Google" id="ProtNLM"/>
    </source>
</evidence>
<reference evidence="2 3" key="1">
    <citation type="submission" date="2015-12" db="EMBL/GenBank/DDBJ databases">
        <authorList>
            <person name="Shamseldin A."/>
            <person name="Moawad H."/>
            <person name="Abd El-Rahim W.M."/>
            <person name="Sadowsky M.J."/>
        </authorList>
    </citation>
    <scope>NUCLEOTIDE SEQUENCE [LARGE SCALE GENOMIC DNA]</scope>
    <source>
        <strain evidence="2 3">SM2</strain>
    </source>
</reference>
<accession>A0A127M850</accession>
<dbReference type="Proteomes" id="UP000074119">
    <property type="component" value="Chromosome"/>
</dbReference>
<name>A0A127M850_9GAMM</name>
<dbReference type="EMBL" id="CP014544">
    <property type="protein sequence ID" value="AMO69381.1"/>
    <property type="molecule type" value="Genomic_DNA"/>
</dbReference>
<keyword evidence="1" id="KW-1133">Transmembrane helix</keyword>
<evidence type="ECO:0000313" key="2">
    <source>
        <dbReference type="EMBL" id="AMO69381.1"/>
    </source>
</evidence>
<protein>
    <recommendedName>
        <fullName evidence="4">Type 4 fimbrial biogenesis protein PilX N-terminal domain-containing protein</fullName>
    </recommendedName>
</protein>
<dbReference type="AlphaFoldDB" id="A0A127M850"/>
<evidence type="ECO:0000256" key="1">
    <source>
        <dbReference type="SAM" id="Phobius"/>
    </source>
</evidence>
<proteinExistence type="predicted"/>
<evidence type="ECO:0000313" key="3">
    <source>
        <dbReference type="Proteomes" id="UP000074119"/>
    </source>
</evidence>
<organism evidence="2 3">
    <name type="scientific">Zhongshania aliphaticivorans</name>
    <dbReference type="NCBI Taxonomy" id="1470434"/>
    <lineage>
        <taxon>Bacteria</taxon>
        <taxon>Pseudomonadati</taxon>
        <taxon>Pseudomonadota</taxon>
        <taxon>Gammaproteobacteria</taxon>
        <taxon>Cellvibrionales</taxon>
        <taxon>Spongiibacteraceae</taxon>
        <taxon>Zhongshania</taxon>
    </lineage>
</organism>
<sequence length="189" mass="20174">MKVNNTIASDKAQRGVVLIVVLIMLGVFSVIVVSMIGGSNINFKIAGNQQYRMEAKLAARHALETYVSNPNNFALPLPVGPSVIDIDFNGDGLADMAGTVPPPTCLRSAPVMRSELNERNVKDRDCFKSVQVVGGNIFSDTTGTAAINKSGCVKMTWDTLARVNDSVTGAALEMHQGVYLRAGEGTTCR</sequence>
<dbReference type="STRING" id="1470434.AZF00_14180"/>
<dbReference type="KEGG" id="zal:AZF00_14180"/>
<gene>
    <name evidence="2" type="ORF">AZF00_14180</name>
</gene>